<dbReference type="Proteomes" id="UP000494165">
    <property type="component" value="Unassembled WGS sequence"/>
</dbReference>
<feature type="chain" id="PRO_5035762002" evidence="3">
    <location>
        <begin position="19"/>
        <end position="416"/>
    </location>
</feature>
<protein>
    <submittedName>
        <fullName evidence="4">Uncharacterized protein</fullName>
    </submittedName>
</protein>
<organism evidence="4 5">
    <name type="scientific">Cloeon dipterum</name>
    <dbReference type="NCBI Taxonomy" id="197152"/>
    <lineage>
        <taxon>Eukaryota</taxon>
        <taxon>Metazoa</taxon>
        <taxon>Ecdysozoa</taxon>
        <taxon>Arthropoda</taxon>
        <taxon>Hexapoda</taxon>
        <taxon>Insecta</taxon>
        <taxon>Pterygota</taxon>
        <taxon>Palaeoptera</taxon>
        <taxon>Ephemeroptera</taxon>
        <taxon>Pisciforma</taxon>
        <taxon>Baetidae</taxon>
        <taxon>Cloeon</taxon>
    </lineage>
</organism>
<feature type="signal peptide" evidence="3">
    <location>
        <begin position="1"/>
        <end position="18"/>
    </location>
</feature>
<dbReference type="AlphaFoldDB" id="A0A8S1DN67"/>
<keyword evidence="5" id="KW-1185">Reference proteome</keyword>
<gene>
    <name evidence="4" type="ORF">CLODIP_2_CD12689</name>
</gene>
<feature type="compositionally biased region" description="Acidic residues" evidence="1">
    <location>
        <begin position="116"/>
        <end position="133"/>
    </location>
</feature>
<keyword evidence="2" id="KW-0812">Transmembrane</keyword>
<evidence type="ECO:0000256" key="1">
    <source>
        <dbReference type="SAM" id="MobiDB-lite"/>
    </source>
</evidence>
<sequence>MYGRLVVVAAAVLAAAAASSLHPFVILAPDYGPQRRVDGPEPKKFMVAWPPGVRFPSRQVPLRFVAAMAVPVNTDPLLTQKELSEVVYYTSMDLRKLNGSAGASKRPSDLNQFYIEPEEGEDENDGEEDDYYYDDASTTPPPPAPTIAPQALPTQPPLIFTTQVAVPAVPPTTVKTTTRRPTTARPRAKTPTPTPTVVWTTSASAGTTAVRRAWAPRRDDDSWLEAEGVAYIVVGTCCGLSVLTLAVVLLVLKMRQPPPPPGTESTSDVSSEHSVGASSLQLPQRLINLMNSHSQMASTHKLGSWFNGRPTALSLHGQGMAFPTPKVNHSSLNGEVADFDQIQVHIESRHRECDQQDSSSSAGSSLVLDADEADSLQRRSLDVANMLDDIDESASGSSSSRHDTFIFWSSNSDRLV</sequence>
<comment type="caution">
    <text evidence="4">The sequence shown here is derived from an EMBL/GenBank/DDBJ whole genome shotgun (WGS) entry which is preliminary data.</text>
</comment>
<keyword evidence="3" id="KW-0732">Signal</keyword>
<feature type="transmembrane region" description="Helical" evidence="2">
    <location>
        <begin position="228"/>
        <end position="252"/>
    </location>
</feature>
<feature type="region of interest" description="Disordered" evidence="1">
    <location>
        <begin position="173"/>
        <end position="199"/>
    </location>
</feature>
<keyword evidence="2" id="KW-0472">Membrane</keyword>
<proteinExistence type="predicted"/>
<reference evidence="4 5" key="1">
    <citation type="submission" date="2020-04" db="EMBL/GenBank/DDBJ databases">
        <authorList>
            <person name="Alioto T."/>
            <person name="Alioto T."/>
            <person name="Gomez Garrido J."/>
        </authorList>
    </citation>
    <scope>NUCLEOTIDE SEQUENCE [LARGE SCALE GENOMIC DNA]</scope>
</reference>
<name>A0A8S1DN67_9INSE</name>
<accession>A0A8S1DN67</accession>
<evidence type="ECO:0000256" key="3">
    <source>
        <dbReference type="SAM" id="SignalP"/>
    </source>
</evidence>
<keyword evidence="2" id="KW-1133">Transmembrane helix</keyword>
<evidence type="ECO:0000313" key="4">
    <source>
        <dbReference type="EMBL" id="CAB3382483.1"/>
    </source>
</evidence>
<dbReference type="EMBL" id="CADEPI010000273">
    <property type="protein sequence ID" value="CAB3382483.1"/>
    <property type="molecule type" value="Genomic_DNA"/>
</dbReference>
<evidence type="ECO:0000256" key="2">
    <source>
        <dbReference type="SAM" id="Phobius"/>
    </source>
</evidence>
<feature type="compositionally biased region" description="Polar residues" evidence="1">
    <location>
        <begin position="263"/>
        <end position="277"/>
    </location>
</feature>
<feature type="region of interest" description="Disordered" evidence="1">
    <location>
        <begin position="258"/>
        <end position="277"/>
    </location>
</feature>
<evidence type="ECO:0000313" key="5">
    <source>
        <dbReference type="Proteomes" id="UP000494165"/>
    </source>
</evidence>
<feature type="region of interest" description="Disordered" evidence="1">
    <location>
        <begin position="116"/>
        <end position="142"/>
    </location>
</feature>